<evidence type="ECO:0000313" key="3">
    <source>
        <dbReference type="Proteomes" id="UP001523565"/>
    </source>
</evidence>
<proteinExistence type="predicted"/>
<organism evidence="2 3">
    <name type="scientific">Ohessyouella blattaphilus</name>
    <dbReference type="NCBI Taxonomy" id="2949333"/>
    <lineage>
        <taxon>Bacteria</taxon>
        <taxon>Bacillati</taxon>
        <taxon>Bacillota</taxon>
        <taxon>Clostridia</taxon>
        <taxon>Lachnospirales</taxon>
        <taxon>Lachnospiraceae</taxon>
        <taxon>Ohessyouella</taxon>
    </lineage>
</organism>
<reference evidence="2 3" key="1">
    <citation type="journal article" date="2022" name="Genome Biol. Evol.">
        <title>Host diet, physiology and behaviors set the stage for Lachnospiraceae cladogenesis.</title>
        <authorList>
            <person name="Vera-Ponce De Leon A."/>
            <person name="Schneider M."/>
            <person name="Jahnes B.C."/>
            <person name="Sadowski V."/>
            <person name="Camuy-Velez L.A."/>
            <person name="Duan J."/>
            <person name="Sabree Z.L."/>
        </authorList>
    </citation>
    <scope>NUCLEOTIDE SEQUENCE [LARGE SCALE GENOMIC DNA]</scope>
    <source>
        <strain evidence="2 3">PAL227</strain>
    </source>
</reference>
<dbReference type="Proteomes" id="UP001523565">
    <property type="component" value="Unassembled WGS sequence"/>
</dbReference>
<comment type="caution">
    <text evidence="2">The sequence shown here is derived from an EMBL/GenBank/DDBJ whole genome shotgun (WGS) entry which is preliminary data.</text>
</comment>
<keyword evidence="3" id="KW-1185">Reference proteome</keyword>
<feature type="coiled-coil region" evidence="1">
    <location>
        <begin position="93"/>
        <end position="123"/>
    </location>
</feature>
<gene>
    <name evidence="2" type="ORF">NK118_09850</name>
</gene>
<sequence length="124" mass="14228">MGKIELNKMAPILKKVGNGILKTVKNKEFQKGIAVGVPSAIALTYEIRKLRKQTAENDALYKKALAKEHAIAKELKERTDISKERQDRLLVYDSALKKELQKLDEENRELKAQIRELEKKKAKE</sequence>
<dbReference type="EMBL" id="JAMZFV010000014">
    <property type="protein sequence ID" value="MCP1110553.1"/>
    <property type="molecule type" value="Genomic_DNA"/>
</dbReference>
<dbReference type="RefSeq" id="WP_262069433.1">
    <property type="nucleotide sequence ID" value="NZ_JAMXOC010000014.1"/>
</dbReference>
<name>A0ABT1EIM8_9FIRM</name>
<protein>
    <submittedName>
        <fullName evidence="2">Uncharacterized protein</fullName>
    </submittedName>
</protein>
<keyword evidence="1" id="KW-0175">Coiled coil</keyword>
<evidence type="ECO:0000256" key="1">
    <source>
        <dbReference type="SAM" id="Coils"/>
    </source>
</evidence>
<accession>A0ABT1EIM8</accession>
<evidence type="ECO:0000313" key="2">
    <source>
        <dbReference type="EMBL" id="MCP1110553.1"/>
    </source>
</evidence>